<organism evidence="2 3">
    <name type="scientific">Carpinus fangiana</name>
    <dbReference type="NCBI Taxonomy" id="176857"/>
    <lineage>
        <taxon>Eukaryota</taxon>
        <taxon>Viridiplantae</taxon>
        <taxon>Streptophyta</taxon>
        <taxon>Embryophyta</taxon>
        <taxon>Tracheophyta</taxon>
        <taxon>Spermatophyta</taxon>
        <taxon>Magnoliopsida</taxon>
        <taxon>eudicotyledons</taxon>
        <taxon>Gunneridae</taxon>
        <taxon>Pentapetalae</taxon>
        <taxon>rosids</taxon>
        <taxon>fabids</taxon>
        <taxon>Fagales</taxon>
        <taxon>Betulaceae</taxon>
        <taxon>Carpinus</taxon>
    </lineage>
</organism>
<feature type="transmembrane region" description="Helical" evidence="1">
    <location>
        <begin position="12"/>
        <end position="33"/>
    </location>
</feature>
<dbReference type="InterPro" id="IPR018467">
    <property type="entry name" value="CCT_CS"/>
</dbReference>
<name>A0A5N6QC08_9ROSI</name>
<dbReference type="Pfam" id="PF09425">
    <property type="entry name" value="Jas_motif"/>
    <property type="match status" value="1"/>
</dbReference>
<keyword evidence="3" id="KW-1185">Reference proteome</keyword>
<dbReference type="PANTHER" id="PTHR34964:SF14">
    <property type="entry name" value="MEMBRANE LIPOPROTEIN"/>
    <property type="match status" value="1"/>
</dbReference>
<proteinExistence type="predicted"/>
<reference evidence="2 3" key="1">
    <citation type="submission" date="2019-06" db="EMBL/GenBank/DDBJ databases">
        <title>A chromosomal-level reference genome of Carpinus fangiana (Coryloideae, Betulaceae).</title>
        <authorList>
            <person name="Yang X."/>
            <person name="Wang Z."/>
            <person name="Zhang L."/>
            <person name="Hao G."/>
            <person name="Liu J."/>
            <person name="Yang Y."/>
        </authorList>
    </citation>
    <scope>NUCLEOTIDE SEQUENCE [LARGE SCALE GENOMIC DNA]</scope>
    <source>
        <strain evidence="2">Cfa_2016G</strain>
        <tissue evidence="2">Leaf</tissue>
    </source>
</reference>
<dbReference type="PROSITE" id="PS51257">
    <property type="entry name" value="PROKAR_LIPOPROTEIN"/>
    <property type="match status" value="1"/>
</dbReference>
<keyword evidence="1" id="KW-0812">Transmembrane</keyword>
<dbReference type="PANTHER" id="PTHR34964">
    <property type="entry name" value="MEMBRANE LIPOPROTEIN-RELATED"/>
    <property type="match status" value="1"/>
</dbReference>
<keyword evidence="1" id="KW-0472">Membrane</keyword>
<evidence type="ECO:0000313" key="3">
    <source>
        <dbReference type="Proteomes" id="UP000327013"/>
    </source>
</evidence>
<evidence type="ECO:0000313" key="2">
    <source>
        <dbReference type="EMBL" id="KAE7996189.1"/>
    </source>
</evidence>
<dbReference type="OrthoDB" id="782771at2759"/>
<dbReference type="AlphaFoldDB" id="A0A5N6QC08"/>
<accession>A0A5N6QC08</accession>
<gene>
    <name evidence="2" type="ORF">FH972_000931</name>
</gene>
<keyword evidence="1" id="KW-1133">Transmembrane helix</keyword>
<feature type="transmembrane region" description="Helical" evidence="1">
    <location>
        <begin position="45"/>
        <end position="64"/>
    </location>
</feature>
<evidence type="ECO:0000256" key="1">
    <source>
        <dbReference type="SAM" id="Phobius"/>
    </source>
</evidence>
<dbReference type="EMBL" id="CM017321">
    <property type="protein sequence ID" value="KAE7996189.1"/>
    <property type="molecule type" value="Genomic_DNA"/>
</dbReference>
<dbReference type="Proteomes" id="UP000327013">
    <property type="component" value="Chromosome 1"/>
</dbReference>
<sequence>MDERKEDVRIYVVSILFFACIVAGGFLLCLYIFLPQTNSTSLYPVAGLILVGIPWAFWFLACLYRCCKRRADQQPDECESNRGPSPPAAPASGATIVANTSNEESPARTILLLANREMEERLKTPTGSSEPCSPALKSPVYSPTSGLYMKRSLQCFLQKRKHRIQATSPYNH</sequence>
<protein>
    <submittedName>
        <fullName evidence="2">Uncharacterized protein</fullName>
    </submittedName>
</protein>